<reference evidence="1 2" key="1">
    <citation type="submission" date="2016-11" db="EMBL/GenBank/DDBJ databases">
        <authorList>
            <person name="Jaros S."/>
            <person name="Januszkiewicz K."/>
            <person name="Wedrychowicz H."/>
        </authorList>
    </citation>
    <scope>NUCLEOTIDE SEQUENCE [LARGE SCALE GENOMIC DNA]</scope>
    <source>
        <strain evidence="1 2">CGMCC 4.2025</strain>
    </source>
</reference>
<keyword evidence="2" id="KW-1185">Reference proteome</keyword>
<dbReference type="AlphaFoldDB" id="A0A1M7QMF0"/>
<evidence type="ECO:0000313" key="1">
    <source>
        <dbReference type="EMBL" id="SHN32558.1"/>
    </source>
</evidence>
<name>A0A1M7QMF0_9ACTN</name>
<accession>A0A1M7QMF0</accession>
<proteinExistence type="predicted"/>
<gene>
    <name evidence="1" type="ORF">SAMN05216499_1384</name>
</gene>
<dbReference type="EMBL" id="FRBI01000038">
    <property type="protein sequence ID" value="SHN32558.1"/>
    <property type="molecule type" value="Genomic_DNA"/>
</dbReference>
<organism evidence="1 2">
    <name type="scientific">Actinacidiphila paucisporea</name>
    <dbReference type="NCBI Taxonomy" id="310782"/>
    <lineage>
        <taxon>Bacteria</taxon>
        <taxon>Bacillati</taxon>
        <taxon>Actinomycetota</taxon>
        <taxon>Actinomycetes</taxon>
        <taxon>Kitasatosporales</taxon>
        <taxon>Streptomycetaceae</taxon>
        <taxon>Actinacidiphila</taxon>
    </lineage>
</organism>
<evidence type="ECO:0000313" key="2">
    <source>
        <dbReference type="Proteomes" id="UP000184111"/>
    </source>
</evidence>
<sequence>MICVAVATFSTPSTRGASCRSLTLDRGRRDCLSPGLVTEPAPFAT</sequence>
<dbReference type="Proteomes" id="UP000184111">
    <property type="component" value="Unassembled WGS sequence"/>
</dbReference>
<protein>
    <submittedName>
        <fullName evidence="1">Uncharacterized protein</fullName>
    </submittedName>
</protein>